<dbReference type="PANTHER" id="PTHR23429">
    <property type="entry name" value="GLUCOSE-6-PHOSPHATE 1-DEHYDROGENASE G6PD"/>
    <property type="match status" value="1"/>
</dbReference>
<protein>
    <submittedName>
        <fullName evidence="8">Glucose-6-phosphate 1-dehydrogenase</fullName>
        <ecNumber evidence="8">1.1.1.363</ecNumber>
        <ecNumber evidence="8">1.1.1.49</ecNumber>
    </submittedName>
</protein>
<dbReference type="GO" id="GO:0006006">
    <property type="term" value="P:glucose metabolic process"/>
    <property type="evidence" value="ECO:0007669"/>
    <property type="project" value="UniProtKB-KW"/>
</dbReference>
<dbReference type="EMBL" id="JAMZDY010000001">
    <property type="protein sequence ID" value="MCP2370183.1"/>
    <property type="molecule type" value="Genomic_DNA"/>
</dbReference>
<dbReference type="InterPro" id="IPR022675">
    <property type="entry name" value="G6P_DH_C"/>
</dbReference>
<dbReference type="PIRSF" id="PIRSF000110">
    <property type="entry name" value="G6PD"/>
    <property type="match status" value="1"/>
</dbReference>
<dbReference type="Pfam" id="PF02781">
    <property type="entry name" value="G6PD_C"/>
    <property type="match status" value="1"/>
</dbReference>
<dbReference type="InterPro" id="IPR036291">
    <property type="entry name" value="NAD(P)-bd_dom_sf"/>
</dbReference>
<dbReference type="PANTHER" id="PTHR23429:SF0">
    <property type="entry name" value="GLUCOSE-6-PHOSPHATE 1-DEHYDROGENASE"/>
    <property type="match status" value="1"/>
</dbReference>
<dbReference type="PRINTS" id="PR00079">
    <property type="entry name" value="G6PDHDRGNASE"/>
</dbReference>
<organism evidence="8 9">
    <name type="scientific">Agromyces terreus</name>
    <dbReference type="NCBI Taxonomy" id="424795"/>
    <lineage>
        <taxon>Bacteria</taxon>
        <taxon>Bacillati</taxon>
        <taxon>Actinomycetota</taxon>
        <taxon>Actinomycetes</taxon>
        <taxon>Micrococcales</taxon>
        <taxon>Microbacteriaceae</taxon>
        <taxon>Agromyces</taxon>
    </lineage>
</organism>
<dbReference type="SUPFAM" id="SSF51735">
    <property type="entry name" value="NAD(P)-binding Rossmann-fold domains"/>
    <property type="match status" value="1"/>
</dbReference>
<dbReference type="GO" id="GO:0050661">
    <property type="term" value="F:NADP binding"/>
    <property type="evidence" value="ECO:0007669"/>
    <property type="project" value="InterPro"/>
</dbReference>
<dbReference type="InterPro" id="IPR001282">
    <property type="entry name" value="G6P_DH"/>
</dbReference>
<dbReference type="OrthoDB" id="9802739at2"/>
<keyword evidence="9" id="KW-1185">Reference proteome</keyword>
<dbReference type="Gene3D" id="3.40.50.720">
    <property type="entry name" value="NAD(P)-binding Rossmann-like Domain"/>
    <property type="match status" value="1"/>
</dbReference>
<proteinExistence type="predicted"/>
<dbReference type="RefSeq" id="WP_156998624.1">
    <property type="nucleotide sequence ID" value="NZ_BAAANU010000028.1"/>
</dbReference>
<keyword evidence="4 8" id="KW-0560">Oxidoreductase</keyword>
<dbReference type="EC" id="1.1.1.363" evidence="8"/>
<dbReference type="AlphaFoldDB" id="A0A9X2GZG0"/>
<evidence type="ECO:0000259" key="7">
    <source>
        <dbReference type="Pfam" id="PF02781"/>
    </source>
</evidence>
<evidence type="ECO:0000313" key="8">
    <source>
        <dbReference type="EMBL" id="MCP2370183.1"/>
    </source>
</evidence>
<keyword evidence="3" id="KW-0521">NADP</keyword>
<dbReference type="EC" id="1.1.1.49" evidence="8"/>
<evidence type="ECO:0000256" key="4">
    <source>
        <dbReference type="ARBA" id="ARBA00023002"/>
    </source>
</evidence>
<feature type="domain" description="Glucose-6-phosphate dehydrogenase NAD-binding" evidence="6">
    <location>
        <begin position="16"/>
        <end position="176"/>
    </location>
</feature>
<sequence length="461" mass="49643">MAESVDAAASAPVSLVILGAGGDLTNRLLLPGLGSLLATSDRDIELIGCGRSGLDADEWRSRVETALQDAPADRRERVLARTRFESADATDPDELAAVLASCAATPVLYFALPPAVSAKVCGALETIDRPDGLRLALEKPFGTDEAGARGLNTLLHRIVPEERIFRVDHFLGTSTVLGILGVRFANRVFGPIWNRDSIERVEVVYDESLALEGRAGYYDRSGALIDMIQSHLLEVLGILAMGPIDRIDESALRDGIHEVLEHTRPWGGDPVAASRRARYTAGEIDGRTLPSYVDEDGVDPDRRTETLARLELEIDTDRWRGVPFVLRSGKALGDPRTVARVTLRPAAAVDGLQGEPRSDWIELGLHVPAVRVRLTVNGGDDPFEIDQATLSARQADGELLPYGEVLDAVLAGDPMLSVRGDTAEACWRIVDPVLAAWRADEVPLEEYAAGSAGPDGWASVS</sequence>
<evidence type="ECO:0000256" key="5">
    <source>
        <dbReference type="ARBA" id="ARBA00023277"/>
    </source>
</evidence>
<gene>
    <name evidence="8" type="ORF">BJ978_000859</name>
</gene>
<dbReference type="Proteomes" id="UP001139722">
    <property type="component" value="Unassembled WGS sequence"/>
</dbReference>
<dbReference type="GO" id="GO:0005829">
    <property type="term" value="C:cytosol"/>
    <property type="evidence" value="ECO:0007669"/>
    <property type="project" value="TreeGrafter"/>
</dbReference>
<evidence type="ECO:0000313" key="9">
    <source>
        <dbReference type="Proteomes" id="UP001139722"/>
    </source>
</evidence>
<keyword evidence="2" id="KW-0313">Glucose metabolism</keyword>
<name>A0A9X2GZG0_9MICO</name>
<dbReference type="GO" id="GO:0004345">
    <property type="term" value="F:glucose-6-phosphate dehydrogenase activity"/>
    <property type="evidence" value="ECO:0007669"/>
    <property type="project" value="UniProtKB-EC"/>
</dbReference>
<dbReference type="InterPro" id="IPR022674">
    <property type="entry name" value="G6P_DH_NAD-bd"/>
</dbReference>
<dbReference type="Pfam" id="PF00479">
    <property type="entry name" value="G6PD_N"/>
    <property type="match status" value="1"/>
</dbReference>
<dbReference type="GO" id="GO:0009051">
    <property type="term" value="P:pentose-phosphate shunt, oxidative branch"/>
    <property type="evidence" value="ECO:0007669"/>
    <property type="project" value="TreeGrafter"/>
</dbReference>
<feature type="domain" description="Glucose-6-phosphate dehydrogenase C-terminal" evidence="7">
    <location>
        <begin position="182"/>
        <end position="456"/>
    </location>
</feature>
<evidence type="ECO:0000256" key="3">
    <source>
        <dbReference type="ARBA" id="ARBA00022857"/>
    </source>
</evidence>
<keyword evidence="5" id="KW-0119">Carbohydrate metabolism</keyword>
<evidence type="ECO:0000259" key="6">
    <source>
        <dbReference type="Pfam" id="PF00479"/>
    </source>
</evidence>
<dbReference type="Gene3D" id="3.30.360.10">
    <property type="entry name" value="Dihydrodipicolinate Reductase, domain 2"/>
    <property type="match status" value="1"/>
</dbReference>
<dbReference type="NCBIfam" id="NF009492">
    <property type="entry name" value="PRK12853.1-3"/>
    <property type="match status" value="1"/>
</dbReference>
<evidence type="ECO:0000256" key="2">
    <source>
        <dbReference type="ARBA" id="ARBA00022526"/>
    </source>
</evidence>
<dbReference type="SUPFAM" id="SSF55347">
    <property type="entry name" value="Glyceraldehyde-3-phosphate dehydrogenase-like, C-terminal domain"/>
    <property type="match status" value="1"/>
</dbReference>
<comment type="pathway">
    <text evidence="1">Carbohydrate degradation; pentose phosphate pathway; D-ribulose 5-phosphate from D-glucose 6-phosphate (oxidative stage): step 1/3.</text>
</comment>
<reference evidence="8" key="1">
    <citation type="submission" date="2022-06" db="EMBL/GenBank/DDBJ databases">
        <title>Sequencing the genomes of 1000 actinobacteria strains.</title>
        <authorList>
            <person name="Klenk H.-P."/>
        </authorList>
    </citation>
    <scope>NUCLEOTIDE SEQUENCE</scope>
    <source>
        <strain evidence="8">DSM 22016</strain>
    </source>
</reference>
<accession>A0A9X2GZG0</accession>
<evidence type="ECO:0000256" key="1">
    <source>
        <dbReference type="ARBA" id="ARBA00004937"/>
    </source>
</evidence>
<comment type="caution">
    <text evidence="8">The sequence shown here is derived from an EMBL/GenBank/DDBJ whole genome shotgun (WGS) entry which is preliminary data.</text>
</comment>